<name>A0ABR6C8K2_9HYPH</name>
<comment type="similarity">
    <text evidence="1">Belongs to the sigma-70 factor family. ECF subfamily.</text>
</comment>
<gene>
    <name evidence="9" type="ORF">HNQ97_003350</name>
</gene>
<keyword evidence="4" id="KW-0238">DNA-binding</keyword>
<dbReference type="InterPro" id="IPR039425">
    <property type="entry name" value="RNA_pol_sigma-70-like"/>
</dbReference>
<dbReference type="RefSeq" id="WP_182574608.1">
    <property type="nucleotide sequence ID" value="NZ_JACJHY010000015.1"/>
</dbReference>
<dbReference type="EMBL" id="JACJHZ010000015">
    <property type="protein sequence ID" value="MBA9021344.1"/>
    <property type="molecule type" value="Genomic_DNA"/>
</dbReference>
<feature type="domain" description="RNA polymerase sigma factor 70 region 4 type 2" evidence="8">
    <location>
        <begin position="160"/>
        <end position="210"/>
    </location>
</feature>
<keyword evidence="10" id="KW-1185">Reference proteome</keyword>
<evidence type="ECO:0000313" key="10">
    <source>
        <dbReference type="Proteomes" id="UP000587524"/>
    </source>
</evidence>
<dbReference type="InterPro" id="IPR013324">
    <property type="entry name" value="RNA_pol_sigma_r3/r4-like"/>
</dbReference>
<protein>
    <submittedName>
        <fullName evidence="9">RNA polymerase sigma-70 factor (ECF subfamily)</fullName>
    </submittedName>
</protein>
<evidence type="ECO:0000256" key="3">
    <source>
        <dbReference type="ARBA" id="ARBA00023082"/>
    </source>
</evidence>
<comment type="caution">
    <text evidence="9">The sequence shown here is derived from an EMBL/GenBank/DDBJ whole genome shotgun (WGS) entry which is preliminary data.</text>
</comment>
<evidence type="ECO:0000256" key="4">
    <source>
        <dbReference type="ARBA" id="ARBA00023125"/>
    </source>
</evidence>
<evidence type="ECO:0000256" key="2">
    <source>
        <dbReference type="ARBA" id="ARBA00023015"/>
    </source>
</evidence>
<dbReference type="Gene3D" id="1.10.1740.10">
    <property type="match status" value="1"/>
</dbReference>
<evidence type="ECO:0000256" key="5">
    <source>
        <dbReference type="ARBA" id="ARBA00023163"/>
    </source>
</evidence>
<dbReference type="SUPFAM" id="SSF88946">
    <property type="entry name" value="Sigma2 domain of RNA polymerase sigma factors"/>
    <property type="match status" value="1"/>
</dbReference>
<dbReference type="Gene3D" id="1.10.10.10">
    <property type="entry name" value="Winged helix-like DNA-binding domain superfamily/Winged helix DNA-binding domain"/>
    <property type="match status" value="1"/>
</dbReference>
<dbReference type="InterPro" id="IPR007627">
    <property type="entry name" value="RNA_pol_sigma70_r2"/>
</dbReference>
<accession>A0ABR6C8K2</accession>
<keyword evidence="5" id="KW-0804">Transcription</keyword>
<dbReference type="Proteomes" id="UP000587524">
    <property type="component" value="Unassembled WGS sequence"/>
</dbReference>
<feature type="region of interest" description="Disordered" evidence="6">
    <location>
        <begin position="134"/>
        <end position="153"/>
    </location>
</feature>
<dbReference type="NCBIfam" id="TIGR02937">
    <property type="entry name" value="sigma70-ECF"/>
    <property type="match status" value="1"/>
</dbReference>
<dbReference type="Pfam" id="PF08281">
    <property type="entry name" value="Sigma70_r4_2"/>
    <property type="match status" value="1"/>
</dbReference>
<organism evidence="9 10">
    <name type="scientific">Aminobacter ciceronei</name>
    <dbReference type="NCBI Taxonomy" id="150723"/>
    <lineage>
        <taxon>Bacteria</taxon>
        <taxon>Pseudomonadati</taxon>
        <taxon>Pseudomonadota</taxon>
        <taxon>Alphaproteobacteria</taxon>
        <taxon>Hyphomicrobiales</taxon>
        <taxon>Phyllobacteriaceae</taxon>
        <taxon>Aminobacter</taxon>
    </lineage>
</organism>
<dbReference type="PANTHER" id="PTHR43133">
    <property type="entry name" value="RNA POLYMERASE ECF-TYPE SIGMA FACTO"/>
    <property type="match status" value="1"/>
</dbReference>
<dbReference type="InterPro" id="IPR013249">
    <property type="entry name" value="RNA_pol_sigma70_r4_t2"/>
</dbReference>
<evidence type="ECO:0000259" key="7">
    <source>
        <dbReference type="Pfam" id="PF04542"/>
    </source>
</evidence>
<reference evidence="9 10" key="1">
    <citation type="submission" date="2020-08" db="EMBL/GenBank/DDBJ databases">
        <title>Genomic Encyclopedia of Type Strains, Phase IV (KMG-IV): sequencing the most valuable type-strain genomes for metagenomic binning, comparative biology and taxonomic classification.</title>
        <authorList>
            <person name="Goeker M."/>
        </authorList>
    </citation>
    <scope>NUCLEOTIDE SEQUENCE [LARGE SCALE GENOMIC DNA]</scope>
    <source>
        <strain evidence="9 10">DSM 17455</strain>
    </source>
</reference>
<sequence>MTQEPHSHVPPLRLVAGTQHRGLAHRDDGQSIGRKGPAISDIDWTILMARSQDGDSAAYLRLLEEVTPYLRSLASRLLRNRQDMEDAVQDALLTLHSIRHTYDPTRPFGPWLVAIAHRRFVDRLRRQGRVRARETPLTPEHETFAEPQSNLDERPDRHGLHGAIDNLPPLQRQAIRMLKLNEMSLKEAAAVSGSSVASLKTATHRALQNLRKMLTDRSQS</sequence>
<dbReference type="InterPro" id="IPR014284">
    <property type="entry name" value="RNA_pol_sigma-70_dom"/>
</dbReference>
<evidence type="ECO:0000256" key="1">
    <source>
        <dbReference type="ARBA" id="ARBA00010641"/>
    </source>
</evidence>
<evidence type="ECO:0000259" key="8">
    <source>
        <dbReference type="Pfam" id="PF08281"/>
    </source>
</evidence>
<dbReference type="InterPro" id="IPR013325">
    <property type="entry name" value="RNA_pol_sigma_r2"/>
</dbReference>
<dbReference type="InterPro" id="IPR036388">
    <property type="entry name" value="WH-like_DNA-bd_sf"/>
</dbReference>
<dbReference type="SUPFAM" id="SSF88659">
    <property type="entry name" value="Sigma3 and sigma4 domains of RNA polymerase sigma factors"/>
    <property type="match status" value="1"/>
</dbReference>
<feature type="compositionally biased region" description="Basic and acidic residues" evidence="6">
    <location>
        <begin position="134"/>
        <end position="144"/>
    </location>
</feature>
<evidence type="ECO:0000256" key="6">
    <source>
        <dbReference type="SAM" id="MobiDB-lite"/>
    </source>
</evidence>
<keyword evidence="2" id="KW-0805">Transcription regulation</keyword>
<evidence type="ECO:0000313" key="9">
    <source>
        <dbReference type="EMBL" id="MBA9021344.1"/>
    </source>
</evidence>
<dbReference type="PANTHER" id="PTHR43133:SF58">
    <property type="entry name" value="ECF RNA POLYMERASE SIGMA FACTOR SIGD"/>
    <property type="match status" value="1"/>
</dbReference>
<proteinExistence type="inferred from homology"/>
<dbReference type="Pfam" id="PF04542">
    <property type="entry name" value="Sigma70_r2"/>
    <property type="match status" value="1"/>
</dbReference>
<keyword evidence="3" id="KW-0731">Sigma factor</keyword>
<feature type="domain" description="RNA polymerase sigma-70 region 2" evidence="7">
    <location>
        <begin position="63"/>
        <end position="129"/>
    </location>
</feature>